<sequence length="379" mass="41317">MPALNDSAFSHDPGSFPSLIETPDALTIQYGSGINLFRGACCLVALGLFGLQLNGLINLHDSWHGFLWTGGASLAAFALLLDIFLVQLFMRGGFQMVRFGRDGSITTGLESRRMTHAPVVRRTNSSSRNKELWGIELRFRGGAVNLPHCDKQKDRDKVADALEHWLAAHFPGAPVIDEARRYDSWFTYLLMLALTIALVVGGQMLTPLFFDHTTLDPTAPAAPITLLVMLAAWAIPFYAWRVRTRTGPDIDLHLSTRLRCAILVTLFCAGGALSLGLAAPMQLIATHATPGQVIIWQARPETVRTKDCAALLTLTNPRTNQQLQHCNRGGLVTTGTGYYQAASRINRYGTINQWLGQVHADAVTPGTTAPRHPGGQTAP</sequence>
<accession>A0ABQ2PEU3</accession>
<dbReference type="Proteomes" id="UP000637267">
    <property type="component" value="Unassembled WGS sequence"/>
</dbReference>
<comment type="caution">
    <text evidence="2">The sequence shown here is derived from an EMBL/GenBank/DDBJ whole genome shotgun (WGS) entry which is preliminary data.</text>
</comment>
<keyword evidence="1" id="KW-0472">Membrane</keyword>
<feature type="transmembrane region" description="Helical" evidence="1">
    <location>
        <begin position="260"/>
        <end position="279"/>
    </location>
</feature>
<evidence type="ECO:0008006" key="4">
    <source>
        <dbReference type="Google" id="ProtNLM"/>
    </source>
</evidence>
<keyword evidence="1" id="KW-1133">Transmembrane helix</keyword>
<keyword evidence="1" id="KW-0812">Transmembrane</keyword>
<reference evidence="3" key="1">
    <citation type="journal article" date="2019" name="Int. J. Syst. Evol. Microbiol.">
        <title>The Global Catalogue of Microorganisms (GCM) 10K type strain sequencing project: providing services to taxonomists for standard genome sequencing and annotation.</title>
        <authorList>
            <consortium name="The Broad Institute Genomics Platform"/>
            <consortium name="The Broad Institute Genome Sequencing Center for Infectious Disease"/>
            <person name="Wu L."/>
            <person name="Ma J."/>
        </authorList>
    </citation>
    <scope>NUCLEOTIDE SEQUENCE [LARGE SCALE GENOMIC DNA]</scope>
    <source>
        <strain evidence="3">CGMCC 1.8859</strain>
    </source>
</reference>
<feature type="transmembrane region" description="Helical" evidence="1">
    <location>
        <begin position="65"/>
        <end position="89"/>
    </location>
</feature>
<evidence type="ECO:0000313" key="3">
    <source>
        <dbReference type="Proteomes" id="UP000637267"/>
    </source>
</evidence>
<feature type="transmembrane region" description="Helical" evidence="1">
    <location>
        <begin position="188"/>
        <end position="210"/>
    </location>
</feature>
<feature type="transmembrane region" description="Helical" evidence="1">
    <location>
        <begin position="222"/>
        <end position="240"/>
    </location>
</feature>
<keyword evidence="3" id="KW-1185">Reference proteome</keyword>
<evidence type="ECO:0000256" key="1">
    <source>
        <dbReference type="SAM" id="Phobius"/>
    </source>
</evidence>
<gene>
    <name evidence="2" type="ORF">GCM10010970_37820</name>
</gene>
<protein>
    <recommendedName>
        <fullName evidence="4">PH domain-containing protein</fullName>
    </recommendedName>
</protein>
<feature type="transmembrane region" description="Helical" evidence="1">
    <location>
        <begin position="36"/>
        <end position="53"/>
    </location>
</feature>
<dbReference type="EMBL" id="BMLX01000007">
    <property type="protein sequence ID" value="GGP23782.1"/>
    <property type="molecule type" value="Genomic_DNA"/>
</dbReference>
<organism evidence="2 3">
    <name type="scientific">Silvimonas iriomotensis</name>
    <dbReference type="NCBI Taxonomy" id="449662"/>
    <lineage>
        <taxon>Bacteria</taxon>
        <taxon>Pseudomonadati</taxon>
        <taxon>Pseudomonadota</taxon>
        <taxon>Betaproteobacteria</taxon>
        <taxon>Neisseriales</taxon>
        <taxon>Chitinibacteraceae</taxon>
        <taxon>Silvimonas</taxon>
    </lineage>
</organism>
<proteinExistence type="predicted"/>
<evidence type="ECO:0000313" key="2">
    <source>
        <dbReference type="EMBL" id="GGP23782.1"/>
    </source>
</evidence>
<name>A0ABQ2PEU3_9NEIS</name>